<feature type="region of interest" description="Disordered" evidence="1">
    <location>
        <begin position="81"/>
        <end position="101"/>
    </location>
</feature>
<organism evidence="2 3">
    <name type="scientific">Corchorus olitorius</name>
    <dbReference type="NCBI Taxonomy" id="93759"/>
    <lineage>
        <taxon>Eukaryota</taxon>
        <taxon>Viridiplantae</taxon>
        <taxon>Streptophyta</taxon>
        <taxon>Embryophyta</taxon>
        <taxon>Tracheophyta</taxon>
        <taxon>Spermatophyta</taxon>
        <taxon>Magnoliopsida</taxon>
        <taxon>eudicotyledons</taxon>
        <taxon>Gunneridae</taxon>
        <taxon>Pentapetalae</taxon>
        <taxon>rosids</taxon>
        <taxon>malvids</taxon>
        <taxon>Malvales</taxon>
        <taxon>Malvaceae</taxon>
        <taxon>Grewioideae</taxon>
        <taxon>Apeibeae</taxon>
        <taxon>Corchorus</taxon>
    </lineage>
</organism>
<feature type="region of interest" description="Disordered" evidence="1">
    <location>
        <begin position="36"/>
        <end position="65"/>
    </location>
</feature>
<proteinExistence type="predicted"/>
<dbReference type="EMBL" id="AWUE01024186">
    <property type="protein sequence ID" value="OMO51401.1"/>
    <property type="molecule type" value="Genomic_DNA"/>
</dbReference>
<evidence type="ECO:0000313" key="3">
    <source>
        <dbReference type="Proteomes" id="UP000187203"/>
    </source>
</evidence>
<keyword evidence="3" id="KW-1185">Reference proteome</keyword>
<comment type="caution">
    <text evidence="2">The sequence shown here is derived from an EMBL/GenBank/DDBJ whole genome shotgun (WGS) entry which is preliminary data.</text>
</comment>
<name>A0A1R3FZY4_9ROSI</name>
<protein>
    <submittedName>
        <fullName evidence="2">Uncharacterized protein</fullName>
    </submittedName>
</protein>
<reference evidence="3" key="1">
    <citation type="submission" date="2013-09" db="EMBL/GenBank/DDBJ databases">
        <title>Corchorus olitorius genome sequencing.</title>
        <authorList>
            <person name="Alam M."/>
            <person name="Haque M.S."/>
            <person name="Islam M.S."/>
            <person name="Emdad E.M."/>
            <person name="Islam M.M."/>
            <person name="Ahmed B."/>
            <person name="Halim A."/>
            <person name="Hossen Q.M.M."/>
            <person name="Hossain M.Z."/>
            <person name="Ahmed R."/>
            <person name="Khan M.M."/>
            <person name="Islam R."/>
            <person name="Rashid M.M."/>
            <person name="Khan S.A."/>
            <person name="Rahman M.S."/>
            <person name="Alam M."/>
            <person name="Yahiya A.S."/>
            <person name="Khan M.S."/>
            <person name="Azam M.S."/>
            <person name="Haque T."/>
            <person name="Lashkar M.Z.H."/>
            <person name="Akhand A.I."/>
            <person name="Morshed G."/>
            <person name="Roy S."/>
            <person name="Uddin K.S."/>
            <person name="Rabeya T."/>
            <person name="Hossain A.S."/>
            <person name="Chowdhury A."/>
            <person name="Snigdha A.R."/>
            <person name="Mortoza M.S."/>
            <person name="Matin S.A."/>
            <person name="Hoque S.M.E."/>
            <person name="Islam M.K."/>
            <person name="Roy D.K."/>
            <person name="Haider R."/>
            <person name="Moosa M.M."/>
            <person name="Elias S.M."/>
            <person name="Hasan A.M."/>
            <person name="Jahan S."/>
            <person name="Shafiuddin M."/>
            <person name="Mahmood N."/>
            <person name="Shommy N.S."/>
        </authorList>
    </citation>
    <scope>NUCLEOTIDE SEQUENCE [LARGE SCALE GENOMIC DNA]</scope>
    <source>
        <strain evidence="3">cv. O-4</strain>
    </source>
</reference>
<dbReference type="AlphaFoldDB" id="A0A1R3FZY4"/>
<accession>A0A1R3FZY4</accession>
<evidence type="ECO:0000313" key="2">
    <source>
        <dbReference type="EMBL" id="OMO51401.1"/>
    </source>
</evidence>
<dbReference type="Proteomes" id="UP000187203">
    <property type="component" value="Unassembled WGS sequence"/>
</dbReference>
<gene>
    <name evidence="2" type="ORF">COLO4_37685</name>
</gene>
<sequence>MIRTPSRLEKIWKVFMHLPGSFKPQLDVNFTPLSQSDAKQVTRKSGPEHGAGGGESSNPPTRLSFRDAMIGANSPGVYRHDEFGVLGSDEGNSSDGTNEAEPIGFEADGAKPDDEEATTTKALFGALDQIPILHASEWTFSPVNELAPVYEVKEAQDVNLVFDSPSIFLFVSFDLIELFY</sequence>
<evidence type="ECO:0000256" key="1">
    <source>
        <dbReference type="SAM" id="MobiDB-lite"/>
    </source>
</evidence>